<accession>A0A4Y2JLZ0</accession>
<name>A0A4Y2JLZ0_ARAVE</name>
<dbReference type="EMBL" id="BGPR01003670">
    <property type="protein sequence ID" value="GBM91060.1"/>
    <property type="molecule type" value="Genomic_DNA"/>
</dbReference>
<evidence type="ECO:0000313" key="1">
    <source>
        <dbReference type="EMBL" id="GBM91060.1"/>
    </source>
</evidence>
<protein>
    <submittedName>
        <fullName evidence="1">Uncharacterized protein</fullName>
    </submittedName>
</protein>
<feature type="non-terminal residue" evidence="1">
    <location>
        <position position="1"/>
    </location>
</feature>
<sequence>NLNRIRACLKNFGCDGDISAEDKDNWKYESIKSDESLVNFVAEFCRKDSDDYSKVLSNIDCFKEIMVEEFINLTCSTNTQNIFPYFKYHIERLMRTPEDSERRSLYRDCIQTLLSVNCLVAQVSKKCESARDFITRFAIIRFKLNEKCPTEIRIDALEMLRKLELLTGKQIHIKDALQVKDIIV</sequence>
<reference evidence="1 2" key="1">
    <citation type="journal article" date="2019" name="Sci. Rep.">
        <title>Orb-weaving spider Araneus ventricosus genome elucidates the spidroin gene catalogue.</title>
        <authorList>
            <person name="Kono N."/>
            <person name="Nakamura H."/>
            <person name="Ohtoshi R."/>
            <person name="Moran D.A.P."/>
            <person name="Shinohara A."/>
            <person name="Yoshida Y."/>
            <person name="Fujiwara M."/>
            <person name="Mori M."/>
            <person name="Tomita M."/>
            <person name="Arakawa K."/>
        </authorList>
    </citation>
    <scope>NUCLEOTIDE SEQUENCE [LARGE SCALE GENOMIC DNA]</scope>
</reference>
<gene>
    <name evidence="1" type="ORF">AVEN_270719_1</name>
</gene>
<keyword evidence="2" id="KW-1185">Reference proteome</keyword>
<organism evidence="1 2">
    <name type="scientific">Araneus ventricosus</name>
    <name type="common">Orbweaver spider</name>
    <name type="synonym">Epeira ventricosa</name>
    <dbReference type="NCBI Taxonomy" id="182803"/>
    <lineage>
        <taxon>Eukaryota</taxon>
        <taxon>Metazoa</taxon>
        <taxon>Ecdysozoa</taxon>
        <taxon>Arthropoda</taxon>
        <taxon>Chelicerata</taxon>
        <taxon>Arachnida</taxon>
        <taxon>Araneae</taxon>
        <taxon>Araneomorphae</taxon>
        <taxon>Entelegynae</taxon>
        <taxon>Araneoidea</taxon>
        <taxon>Araneidae</taxon>
        <taxon>Araneus</taxon>
    </lineage>
</organism>
<dbReference type="Proteomes" id="UP000499080">
    <property type="component" value="Unassembled WGS sequence"/>
</dbReference>
<evidence type="ECO:0000313" key="2">
    <source>
        <dbReference type="Proteomes" id="UP000499080"/>
    </source>
</evidence>
<dbReference type="AlphaFoldDB" id="A0A4Y2JLZ0"/>
<comment type="caution">
    <text evidence="1">The sequence shown here is derived from an EMBL/GenBank/DDBJ whole genome shotgun (WGS) entry which is preliminary data.</text>
</comment>
<proteinExistence type="predicted"/>